<dbReference type="InterPro" id="IPR000608">
    <property type="entry name" value="UBC"/>
</dbReference>
<evidence type="ECO:0000313" key="3">
    <source>
        <dbReference type="EMBL" id="KXJ88275.1"/>
    </source>
</evidence>
<dbReference type="Gene3D" id="3.10.110.10">
    <property type="entry name" value="Ubiquitin Conjugating Enzyme"/>
    <property type="match status" value="1"/>
</dbReference>
<dbReference type="InterPro" id="IPR050113">
    <property type="entry name" value="Ub_conjugating_enzyme"/>
</dbReference>
<protein>
    <submittedName>
        <fullName evidence="3">Ubiquitin-conjugating enzyme/RWD-like protein</fullName>
    </submittedName>
</protein>
<dbReference type="PANTHER" id="PTHR24067">
    <property type="entry name" value="UBIQUITIN-CONJUGATING ENZYME E2"/>
    <property type="match status" value="1"/>
</dbReference>
<gene>
    <name evidence="3" type="ORF">Micbo1qcDRAFT_19460</name>
</gene>
<dbReference type="PROSITE" id="PS50127">
    <property type="entry name" value="UBC_2"/>
    <property type="match status" value="1"/>
</dbReference>
<evidence type="ECO:0000259" key="2">
    <source>
        <dbReference type="PROSITE" id="PS50127"/>
    </source>
</evidence>
<dbReference type="AlphaFoldDB" id="A0A136ITP5"/>
<accession>A0A136ITP5</accession>
<sequence length="183" mass="20360">MASSSAQSAGAARLLQNQLREIQKADDLPGISVGLVSDSNIFEWEVVLMINDETKYYGGAYFRARLSFPADYPILPPKMRFLSPVPFHPNIYQGGSRDGELCISILHPPGEDKWGYESAAERWNPMQGPASILMSVISLFSEPNDESPANLEAAKLLRIEREGGPKDFRKMVRKCVRESLGED</sequence>
<dbReference type="InParanoid" id="A0A136ITP5"/>
<dbReference type="SUPFAM" id="SSF54495">
    <property type="entry name" value="UBC-like"/>
    <property type="match status" value="1"/>
</dbReference>
<dbReference type="EMBL" id="KQ964259">
    <property type="protein sequence ID" value="KXJ88275.1"/>
    <property type="molecule type" value="Genomic_DNA"/>
</dbReference>
<name>A0A136ITP5_9PEZI</name>
<dbReference type="InterPro" id="IPR016135">
    <property type="entry name" value="UBQ-conjugating_enzyme/RWD"/>
</dbReference>
<organism evidence="3 4">
    <name type="scientific">Microdochium bolleyi</name>
    <dbReference type="NCBI Taxonomy" id="196109"/>
    <lineage>
        <taxon>Eukaryota</taxon>
        <taxon>Fungi</taxon>
        <taxon>Dikarya</taxon>
        <taxon>Ascomycota</taxon>
        <taxon>Pezizomycotina</taxon>
        <taxon>Sordariomycetes</taxon>
        <taxon>Xylariomycetidae</taxon>
        <taxon>Xylariales</taxon>
        <taxon>Microdochiaceae</taxon>
        <taxon>Microdochium</taxon>
    </lineage>
</organism>
<keyword evidence="1" id="KW-0833">Ubl conjugation pathway</keyword>
<dbReference type="STRING" id="196109.A0A136ITP5"/>
<dbReference type="Proteomes" id="UP000070501">
    <property type="component" value="Unassembled WGS sequence"/>
</dbReference>
<dbReference type="Pfam" id="PF00179">
    <property type="entry name" value="UQ_con"/>
    <property type="match status" value="1"/>
</dbReference>
<dbReference type="SMART" id="SM00212">
    <property type="entry name" value="UBCc"/>
    <property type="match status" value="1"/>
</dbReference>
<reference evidence="4" key="1">
    <citation type="submission" date="2016-02" db="EMBL/GenBank/DDBJ databases">
        <title>Draft genome sequence of Microdochium bolleyi, a fungal endophyte of beachgrass.</title>
        <authorList>
            <consortium name="DOE Joint Genome Institute"/>
            <person name="David A.S."/>
            <person name="May G."/>
            <person name="Haridas S."/>
            <person name="Lim J."/>
            <person name="Wang M."/>
            <person name="Labutti K."/>
            <person name="Lipzen A."/>
            <person name="Barry K."/>
            <person name="Grigoriev I.V."/>
        </authorList>
    </citation>
    <scope>NUCLEOTIDE SEQUENCE [LARGE SCALE GENOMIC DNA]</scope>
    <source>
        <strain evidence="4">J235TASD1</strain>
    </source>
</reference>
<feature type="domain" description="UBC core" evidence="2">
    <location>
        <begin position="10"/>
        <end position="181"/>
    </location>
</feature>
<dbReference type="OrthoDB" id="19692at2759"/>
<proteinExistence type="predicted"/>
<evidence type="ECO:0000313" key="4">
    <source>
        <dbReference type="Proteomes" id="UP000070501"/>
    </source>
</evidence>
<keyword evidence="4" id="KW-1185">Reference proteome</keyword>
<evidence type="ECO:0000256" key="1">
    <source>
        <dbReference type="ARBA" id="ARBA00022786"/>
    </source>
</evidence>